<evidence type="ECO:0000313" key="2">
    <source>
        <dbReference type="EMBL" id="MFB5268617.1"/>
    </source>
</evidence>
<feature type="region of interest" description="Disordered" evidence="1">
    <location>
        <begin position="178"/>
        <end position="203"/>
    </location>
</feature>
<accession>A0ABV5AXA1</accession>
<name>A0ABV5AXA1_9BACL</name>
<reference evidence="2 3" key="1">
    <citation type="submission" date="2024-09" db="EMBL/GenBank/DDBJ databases">
        <title>Paenibacillus zeirhizospherea sp. nov., isolated from surface of the maize (Zea mays) roots in a horticulture field, Hungary.</title>
        <authorList>
            <person name="Marton D."/>
            <person name="Farkas M."/>
            <person name="Bedics A."/>
            <person name="Toth E."/>
            <person name="Tancsics A."/>
            <person name="Boka K."/>
            <person name="Maroti G."/>
            <person name="Kriszt B."/>
            <person name="Cserhati M."/>
        </authorList>
    </citation>
    <scope>NUCLEOTIDE SEQUENCE [LARGE SCALE GENOMIC DNA]</scope>
    <source>
        <strain evidence="2 3">KCTC 33519</strain>
    </source>
</reference>
<organism evidence="2 3">
    <name type="scientific">Paenibacillus enshidis</name>
    <dbReference type="NCBI Taxonomy" id="1458439"/>
    <lineage>
        <taxon>Bacteria</taxon>
        <taxon>Bacillati</taxon>
        <taxon>Bacillota</taxon>
        <taxon>Bacilli</taxon>
        <taxon>Bacillales</taxon>
        <taxon>Paenibacillaceae</taxon>
        <taxon>Paenibacillus</taxon>
    </lineage>
</organism>
<dbReference type="EMBL" id="JBHHMI010000018">
    <property type="protein sequence ID" value="MFB5268617.1"/>
    <property type="molecule type" value="Genomic_DNA"/>
</dbReference>
<gene>
    <name evidence="2" type="ORF">ACE41H_17790</name>
</gene>
<keyword evidence="3" id="KW-1185">Reference proteome</keyword>
<sequence length="203" mass="21861">MADTVEYAKVVRIPVANAVKGFSTDLKLPSSFSIDAGGFINFHVGFGDYECGISTASGQSGWRWFANSGAVSGTDAGGNFGEFKNSDSVNIRLESAVHSGSVYKVKFYVNNVLKHTFSPSYTSSTTFTGGRIVLGAAQATYNVDAIPNPLPAWKILHAQVMTSNTKYKNTNGTWVTVNSSNSDPKPDHTPKNRTMDRLHLVGQ</sequence>
<dbReference type="Proteomes" id="UP001580346">
    <property type="component" value="Unassembled WGS sequence"/>
</dbReference>
<feature type="compositionally biased region" description="Basic and acidic residues" evidence="1">
    <location>
        <begin position="184"/>
        <end position="203"/>
    </location>
</feature>
<dbReference type="RefSeq" id="WP_375356854.1">
    <property type="nucleotide sequence ID" value="NZ_JBHHMI010000018.1"/>
</dbReference>
<proteinExistence type="predicted"/>
<evidence type="ECO:0000256" key="1">
    <source>
        <dbReference type="SAM" id="MobiDB-lite"/>
    </source>
</evidence>
<evidence type="ECO:0000313" key="3">
    <source>
        <dbReference type="Proteomes" id="UP001580346"/>
    </source>
</evidence>
<comment type="caution">
    <text evidence="2">The sequence shown here is derived from an EMBL/GenBank/DDBJ whole genome shotgun (WGS) entry which is preliminary data.</text>
</comment>
<protein>
    <submittedName>
        <fullName evidence="2">Uncharacterized protein</fullName>
    </submittedName>
</protein>